<comment type="similarity">
    <text evidence="3">Belongs to the glycosyl hydrolase 24 family.</text>
</comment>
<gene>
    <name evidence="4" type="ordered locus">AciX8_2989</name>
</gene>
<organism evidence="4 5">
    <name type="scientific">Granulicella mallensis (strain ATCC BAA-1857 / DSM 23137 / MP5ACTX8)</name>
    <dbReference type="NCBI Taxonomy" id="682795"/>
    <lineage>
        <taxon>Bacteria</taxon>
        <taxon>Pseudomonadati</taxon>
        <taxon>Acidobacteriota</taxon>
        <taxon>Terriglobia</taxon>
        <taxon>Terriglobales</taxon>
        <taxon>Acidobacteriaceae</taxon>
        <taxon>Granulicella</taxon>
    </lineage>
</organism>
<evidence type="ECO:0000256" key="1">
    <source>
        <dbReference type="ARBA" id="ARBA00022529"/>
    </source>
</evidence>
<dbReference type="HOGENOM" id="CLU_1183698_0_0_0"/>
<dbReference type="GO" id="GO:0016998">
    <property type="term" value="P:cell wall macromolecule catabolic process"/>
    <property type="evidence" value="ECO:0007669"/>
    <property type="project" value="InterPro"/>
</dbReference>
<comment type="catalytic activity">
    <reaction evidence="3">
        <text>Hydrolysis of (1-&gt;4)-beta-linkages between N-acetylmuramic acid and N-acetyl-D-glucosamine residues in a peptidoglycan and between N-acetyl-D-glucosamine residues in chitodextrins.</text>
        <dbReference type="EC" id="3.2.1.17"/>
    </reaction>
</comment>
<proteinExistence type="inferred from homology"/>
<dbReference type="Gene3D" id="1.10.530.40">
    <property type="match status" value="1"/>
</dbReference>
<dbReference type="eggNOG" id="COG3772">
    <property type="taxonomic scope" value="Bacteria"/>
</dbReference>
<keyword evidence="3" id="KW-0378">Hydrolase</keyword>
<dbReference type="InterPro" id="IPR023347">
    <property type="entry name" value="Lysozyme_dom_sf"/>
</dbReference>
<dbReference type="EMBL" id="CP003130">
    <property type="protein sequence ID" value="AEU37292.1"/>
    <property type="molecule type" value="Genomic_DNA"/>
</dbReference>
<dbReference type="GO" id="GO:0009253">
    <property type="term" value="P:peptidoglycan catabolic process"/>
    <property type="evidence" value="ECO:0007669"/>
    <property type="project" value="InterPro"/>
</dbReference>
<dbReference type="EC" id="3.2.1.17" evidence="3"/>
<dbReference type="AlphaFoldDB" id="G8NRD4"/>
<accession>G8NRD4</accession>
<evidence type="ECO:0000256" key="3">
    <source>
        <dbReference type="RuleBase" id="RU003788"/>
    </source>
</evidence>
<keyword evidence="1 3" id="KW-0929">Antimicrobial</keyword>
<keyword evidence="2 3" id="KW-0081">Bacteriolytic enzyme</keyword>
<dbReference type="GO" id="GO:0003796">
    <property type="term" value="F:lysozyme activity"/>
    <property type="evidence" value="ECO:0007669"/>
    <property type="project" value="UniProtKB-EC"/>
</dbReference>
<dbReference type="SUPFAM" id="SSF53955">
    <property type="entry name" value="Lysozyme-like"/>
    <property type="match status" value="1"/>
</dbReference>
<dbReference type="Proteomes" id="UP000007113">
    <property type="component" value="Chromosome"/>
</dbReference>
<sequence>MGLGQMLRYTHRRHHRRLLQRGLRRIHQSVEVYLLRLQDRAQRKHLNTIIPRQPVQGQVQPAGPATVGGHQFSPQALAWMKRCKGFSDTPYDHDGSGHPGGNCTIGFGDLIHAGPCTQKDMQATYPNANVRFMQHAREHEDWVNKNVQVPLTQSQFDSLGSVYFNVRDFKKHDIWSDLQNSSTLNRVPSDIMTLGNGGRGMPYRRAGDANLWNGTYPDLNDPNVCSAPPFTRKK</sequence>
<keyword evidence="5" id="KW-1185">Reference proteome</keyword>
<evidence type="ECO:0000256" key="2">
    <source>
        <dbReference type="ARBA" id="ARBA00022638"/>
    </source>
</evidence>
<dbReference type="InterPro" id="IPR002196">
    <property type="entry name" value="Glyco_hydro_24"/>
</dbReference>
<evidence type="ECO:0000313" key="5">
    <source>
        <dbReference type="Proteomes" id="UP000007113"/>
    </source>
</evidence>
<name>G8NRD4_GRAMM</name>
<dbReference type="GO" id="GO:0031640">
    <property type="term" value="P:killing of cells of another organism"/>
    <property type="evidence" value="ECO:0007669"/>
    <property type="project" value="UniProtKB-KW"/>
</dbReference>
<protein>
    <recommendedName>
        <fullName evidence="3">Lysozyme</fullName>
        <ecNumber evidence="3">3.2.1.17</ecNumber>
    </recommendedName>
</protein>
<dbReference type="InterPro" id="IPR023346">
    <property type="entry name" value="Lysozyme-like_dom_sf"/>
</dbReference>
<dbReference type="Pfam" id="PF00959">
    <property type="entry name" value="Phage_lysozyme"/>
    <property type="match status" value="1"/>
</dbReference>
<evidence type="ECO:0000313" key="4">
    <source>
        <dbReference type="EMBL" id="AEU37292.1"/>
    </source>
</evidence>
<dbReference type="KEGG" id="gma:AciX8_2989"/>
<dbReference type="GO" id="GO:0042742">
    <property type="term" value="P:defense response to bacterium"/>
    <property type="evidence" value="ECO:0007669"/>
    <property type="project" value="UniProtKB-KW"/>
</dbReference>
<reference evidence="4 5" key="1">
    <citation type="submission" date="2011-11" db="EMBL/GenBank/DDBJ databases">
        <title>Complete sequence of Granulicella mallensis MP5ACTX8.</title>
        <authorList>
            <consortium name="US DOE Joint Genome Institute"/>
            <person name="Lucas S."/>
            <person name="Copeland A."/>
            <person name="Lapidus A."/>
            <person name="Cheng J.-F."/>
            <person name="Goodwin L."/>
            <person name="Pitluck S."/>
            <person name="Peters L."/>
            <person name="Lu M."/>
            <person name="Detter J.C."/>
            <person name="Han C."/>
            <person name="Tapia R."/>
            <person name="Land M."/>
            <person name="Hauser L."/>
            <person name="Kyrpides N."/>
            <person name="Ivanova N."/>
            <person name="Mikhailova N."/>
            <person name="Pagani I."/>
            <person name="Rawat S."/>
            <person name="Mannisto M."/>
            <person name="Haggblom M."/>
            <person name="Woyke T."/>
        </authorList>
    </citation>
    <scope>NUCLEOTIDE SEQUENCE [LARGE SCALE GENOMIC DNA]</scope>
    <source>
        <strain evidence="5">ATCC BAA-1857 / DSM 23137 / MP5ACTX8</strain>
    </source>
</reference>
<keyword evidence="3" id="KW-0326">Glycosidase</keyword>